<name>W1YAH9_9ZZZZ</name>
<dbReference type="EMBL" id="AZMM01007263">
    <property type="protein sequence ID" value="ETJ38700.1"/>
    <property type="molecule type" value="Genomic_DNA"/>
</dbReference>
<proteinExistence type="predicted"/>
<protein>
    <submittedName>
        <fullName evidence="1">Uncharacterized protein</fullName>
    </submittedName>
</protein>
<comment type="caution">
    <text evidence="1">The sequence shown here is derived from an EMBL/GenBank/DDBJ whole genome shotgun (WGS) entry which is preliminary data.</text>
</comment>
<sequence length="62" mass="6565">MTWLTRIRISPGIWLAPVMALTSMTYFDAPAAQGYALASATRDAYSLLLVAALSCAAGAWEG</sequence>
<dbReference type="AlphaFoldDB" id="W1YAH9"/>
<feature type="non-terminal residue" evidence="1">
    <location>
        <position position="62"/>
    </location>
</feature>
<gene>
    <name evidence="1" type="ORF">Q604_UNBC07263G0001</name>
</gene>
<organism evidence="1">
    <name type="scientific">human gut metagenome</name>
    <dbReference type="NCBI Taxonomy" id="408170"/>
    <lineage>
        <taxon>unclassified sequences</taxon>
        <taxon>metagenomes</taxon>
        <taxon>organismal metagenomes</taxon>
    </lineage>
</organism>
<reference evidence="1" key="1">
    <citation type="submission" date="2013-12" db="EMBL/GenBank/DDBJ databases">
        <title>A Varibaculum cambriense genome reconstructed from a premature infant gut community with otherwise low bacterial novelty that shifts toward anaerobic metabolism during the third week of life.</title>
        <authorList>
            <person name="Brown C.T."/>
            <person name="Sharon I."/>
            <person name="Thomas B.C."/>
            <person name="Castelle C.J."/>
            <person name="Morowitz M.J."/>
            <person name="Banfield J.F."/>
        </authorList>
    </citation>
    <scope>NUCLEOTIDE SEQUENCE</scope>
</reference>
<evidence type="ECO:0000313" key="1">
    <source>
        <dbReference type="EMBL" id="ETJ38700.1"/>
    </source>
</evidence>
<accession>W1YAH9</accession>